<reference evidence="2" key="1">
    <citation type="submission" date="2020-03" db="EMBL/GenBank/DDBJ databases">
        <authorList>
            <person name="Kislichkina A."/>
            <person name="Dentovskaya S."/>
            <person name="Shaikhutdinov R."/>
            <person name="Ivanov S."/>
            <person name="Sizova A."/>
            <person name="Solomentsev V."/>
            <person name="Bogun A."/>
        </authorList>
    </citation>
    <scope>NUCLEOTIDE SEQUENCE</scope>
    <source>
        <strain evidence="2">SCPM-O-B-8025</strain>
    </source>
</reference>
<feature type="transmembrane region" description="Helical" evidence="1">
    <location>
        <begin position="52"/>
        <end position="73"/>
    </location>
</feature>
<dbReference type="EMBL" id="JAASAN010000009">
    <property type="protein sequence ID" value="NIL28309.1"/>
    <property type="molecule type" value="Genomic_DNA"/>
</dbReference>
<sequence length="379" mass="42523">MKQPPNYPDYRAVDPPVKLRWGIAALVISLLCAFITVWVWPPDKPIRSAPFWFWVAVFPLLLMSLLFAARSLIYQVALSNRQSYRDVLHQASEQWWEHRALGLPLESLCLLGPPGDKPEHHLAVFTQDAVPPAPMMIAEGMRVLRCPQVLENDVSRRGAALTRHLVLTLLDISPANSEIAPVFHKVYWCGSHDHGQLFTQLLSKQGWQFQTPALPFNDIDDLDKAIDAFHDLSGDKNVRLLCAGIYQSHADDHTQVMGEAGFAWVVGGQGKSIIHRAERQDSLEETPQMLSRQVMKYANLTVVPEDCISLHKKVAENLQSSEWPTLGHIMQPFWGDLQQIAPFIPLSIAAIHSLKTQTNCGWIAQDNADKCIIGVITVD</sequence>
<accession>A0AA90Y5M5</accession>
<comment type="caution">
    <text evidence="2">The sequence shown here is derived from an EMBL/GenBank/DDBJ whole genome shotgun (WGS) entry which is preliminary data.</text>
</comment>
<feature type="transmembrane region" description="Helical" evidence="1">
    <location>
        <begin position="21"/>
        <end position="40"/>
    </location>
</feature>
<evidence type="ECO:0000256" key="1">
    <source>
        <dbReference type="SAM" id="Phobius"/>
    </source>
</evidence>
<keyword evidence="1" id="KW-1133">Transmembrane helix</keyword>
<name>A0AA90Y5M5_9GAMM</name>
<dbReference type="AlphaFoldDB" id="A0AA90Y5M5"/>
<gene>
    <name evidence="2" type="ORF">HB980_17390</name>
</gene>
<keyword evidence="1" id="KW-0812">Transmembrane</keyword>
<protein>
    <submittedName>
        <fullName evidence="2">Uncharacterized protein</fullName>
    </submittedName>
</protein>
<evidence type="ECO:0000313" key="3">
    <source>
        <dbReference type="Proteomes" id="UP000698240"/>
    </source>
</evidence>
<proteinExistence type="predicted"/>
<keyword evidence="1" id="KW-0472">Membrane</keyword>
<evidence type="ECO:0000313" key="2">
    <source>
        <dbReference type="EMBL" id="NIL28309.1"/>
    </source>
</evidence>
<dbReference type="Proteomes" id="UP000698240">
    <property type="component" value="Unassembled WGS sequence"/>
</dbReference>
<dbReference type="RefSeq" id="WP_167311563.1">
    <property type="nucleotide sequence ID" value="NZ_CP110790.1"/>
</dbReference>
<organism evidence="2 3">
    <name type="scientific">Yersinia massiliensis</name>
    <dbReference type="NCBI Taxonomy" id="419257"/>
    <lineage>
        <taxon>Bacteria</taxon>
        <taxon>Pseudomonadati</taxon>
        <taxon>Pseudomonadota</taxon>
        <taxon>Gammaproteobacteria</taxon>
        <taxon>Enterobacterales</taxon>
        <taxon>Yersiniaceae</taxon>
        <taxon>Yersinia</taxon>
    </lineage>
</organism>